<reference evidence="13 14" key="1">
    <citation type="submission" date="2024-06" db="EMBL/GenBank/DDBJ databases">
        <title>Thioclava kandeliae sp. nov. from a rhizosphere soil sample of Kandelia candel in a mangrove.</title>
        <authorList>
            <person name="Mu T."/>
        </authorList>
    </citation>
    <scope>NUCLEOTIDE SEQUENCE [LARGE SCALE GENOMIC DNA]</scope>
    <source>
        <strain evidence="13 14">CPCC 100088</strain>
    </source>
</reference>
<comment type="catalytic activity">
    <reaction evidence="10 11">
        <text>nicotinate beta-D-ribonucleotide + ATP + H(+) = deamido-NAD(+) + diphosphate</text>
        <dbReference type="Rhea" id="RHEA:22860"/>
        <dbReference type="ChEBI" id="CHEBI:15378"/>
        <dbReference type="ChEBI" id="CHEBI:30616"/>
        <dbReference type="ChEBI" id="CHEBI:33019"/>
        <dbReference type="ChEBI" id="CHEBI:57502"/>
        <dbReference type="ChEBI" id="CHEBI:58437"/>
        <dbReference type="EC" id="2.7.7.18"/>
    </reaction>
</comment>
<dbReference type="InterPro" id="IPR005248">
    <property type="entry name" value="NadD/NMNAT"/>
</dbReference>
<evidence type="ECO:0000256" key="8">
    <source>
        <dbReference type="ARBA" id="ARBA00022840"/>
    </source>
</evidence>
<dbReference type="InterPro" id="IPR004821">
    <property type="entry name" value="Cyt_trans-like"/>
</dbReference>
<evidence type="ECO:0000313" key="14">
    <source>
        <dbReference type="Proteomes" id="UP001438953"/>
    </source>
</evidence>
<dbReference type="Proteomes" id="UP001438953">
    <property type="component" value="Unassembled WGS sequence"/>
</dbReference>
<evidence type="ECO:0000313" key="13">
    <source>
        <dbReference type="EMBL" id="MER5170519.1"/>
    </source>
</evidence>
<evidence type="ECO:0000256" key="1">
    <source>
        <dbReference type="ARBA" id="ARBA00002324"/>
    </source>
</evidence>
<keyword evidence="9 11" id="KW-0520">NAD</keyword>
<dbReference type="GO" id="GO:0004515">
    <property type="term" value="F:nicotinate-nucleotide adenylyltransferase activity"/>
    <property type="evidence" value="ECO:0007669"/>
    <property type="project" value="UniProtKB-EC"/>
</dbReference>
<evidence type="ECO:0000256" key="11">
    <source>
        <dbReference type="HAMAP-Rule" id="MF_00244"/>
    </source>
</evidence>
<evidence type="ECO:0000256" key="5">
    <source>
        <dbReference type="ARBA" id="ARBA00022679"/>
    </source>
</evidence>
<evidence type="ECO:0000256" key="3">
    <source>
        <dbReference type="ARBA" id="ARBA00009014"/>
    </source>
</evidence>
<accession>A0ABV1SDG4</accession>
<keyword evidence="8 11" id="KW-0067">ATP-binding</keyword>
<organism evidence="13 14">
    <name type="scientific">Thioclava kandeliae</name>
    <dbReference type="NCBI Taxonomy" id="3070818"/>
    <lineage>
        <taxon>Bacteria</taxon>
        <taxon>Pseudomonadati</taxon>
        <taxon>Pseudomonadota</taxon>
        <taxon>Alphaproteobacteria</taxon>
        <taxon>Rhodobacterales</taxon>
        <taxon>Paracoccaceae</taxon>
        <taxon>Thioclava</taxon>
    </lineage>
</organism>
<comment type="caution">
    <text evidence="13">The sequence shown here is derived from an EMBL/GenBank/DDBJ whole genome shotgun (WGS) entry which is preliminary data.</text>
</comment>
<dbReference type="PANTHER" id="PTHR39321">
    <property type="entry name" value="NICOTINATE-NUCLEOTIDE ADENYLYLTRANSFERASE-RELATED"/>
    <property type="match status" value="1"/>
</dbReference>
<evidence type="ECO:0000256" key="10">
    <source>
        <dbReference type="ARBA" id="ARBA00048721"/>
    </source>
</evidence>
<evidence type="ECO:0000256" key="4">
    <source>
        <dbReference type="ARBA" id="ARBA00022642"/>
    </source>
</evidence>
<dbReference type="InterPro" id="IPR014729">
    <property type="entry name" value="Rossmann-like_a/b/a_fold"/>
</dbReference>
<keyword evidence="7 11" id="KW-0547">Nucleotide-binding</keyword>
<keyword evidence="5 11" id="KW-0808">Transferase</keyword>
<dbReference type="NCBIfam" id="NF000843">
    <property type="entry name" value="PRK00071.2-2"/>
    <property type="match status" value="1"/>
</dbReference>
<evidence type="ECO:0000256" key="7">
    <source>
        <dbReference type="ARBA" id="ARBA00022741"/>
    </source>
</evidence>
<comment type="function">
    <text evidence="1 11">Catalyzes the reversible adenylation of nicotinate mononucleotide (NaMN) to nicotinic acid adenine dinucleotide (NaAD).</text>
</comment>
<dbReference type="Pfam" id="PF01467">
    <property type="entry name" value="CTP_transf_like"/>
    <property type="match status" value="1"/>
</dbReference>
<comment type="similarity">
    <text evidence="3 11">Belongs to the NadD family.</text>
</comment>
<dbReference type="RefSeq" id="WP_350934442.1">
    <property type="nucleotide sequence ID" value="NZ_JAYWLC010000001.1"/>
</dbReference>
<dbReference type="SUPFAM" id="SSF52374">
    <property type="entry name" value="Nucleotidylyl transferase"/>
    <property type="match status" value="1"/>
</dbReference>
<dbReference type="EMBL" id="JAYWLC010000001">
    <property type="protein sequence ID" value="MER5170519.1"/>
    <property type="molecule type" value="Genomic_DNA"/>
</dbReference>
<name>A0ABV1SDG4_9RHOB</name>
<evidence type="ECO:0000256" key="9">
    <source>
        <dbReference type="ARBA" id="ARBA00023027"/>
    </source>
</evidence>
<comment type="pathway">
    <text evidence="2 11">Cofactor biosynthesis; NAD(+) biosynthesis; deamido-NAD(+) from nicotinate D-ribonucleotide: step 1/1.</text>
</comment>
<evidence type="ECO:0000256" key="6">
    <source>
        <dbReference type="ARBA" id="ARBA00022695"/>
    </source>
</evidence>
<gene>
    <name evidence="11" type="primary">nadD</name>
    <name evidence="13" type="ORF">VSX56_01925</name>
</gene>
<proteinExistence type="inferred from homology"/>
<dbReference type="Gene3D" id="3.40.50.620">
    <property type="entry name" value="HUPs"/>
    <property type="match status" value="1"/>
</dbReference>
<dbReference type="EC" id="2.7.7.18" evidence="11"/>
<keyword evidence="6 11" id="KW-0548">Nucleotidyltransferase</keyword>
<dbReference type="CDD" id="cd02165">
    <property type="entry name" value="NMNAT"/>
    <property type="match status" value="1"/>
</dbReference>
<protein>
    <recommendedName>
        <fullName evidence="11">Probable nicotinate-nucleotide adenylyltransferase</fullName>
        <ecNumber evidence="11">2.7.7.18</ecNumber>
    </recommendedName>
    <alternativeName>
        <fullName evidence="11">Deamido-NAD(+) diphosphorylase</fullName>
    </alternativeName>
    <alternativeName>
        <fullName evidence="11">Deamido-NAD(+) pyrophosphorylase</fullName>
    </alternativeName>
    <alternativeName>
        <fullName evidence="11">Nicotinate mononucleotide adenylyltransferase</fullName>
        <shortName evidence="11">NaMN adenylyltransferase</shortName>
    </alternativeName>
</protein>
<feature type="domain" description="Cytidyltransferase-like" evidence="12">
    <location>
        <begin position="16"/>
        <end position="194"/>
    </location>
</feature>
<evidence type="ECO:0000259" key="12">
    <source>
        <dbReference type="Pfam" id="PF01467"/>
    </source>
</evidence>
<keyword evidence="4 11" id="KW-0662">Pyridine nucleotide biosynthesis</keyword>
<evidence type="ECO:0000256" key="2">
    <source>
        <dbReference type="ARBA" id="ARBA00005019"/>
    </source>
</evidence>
<dbReference type="PANTHER" id="PTHR39321:SF3">
    <property type="entry name" value="PHOSPHOPANTETHEINE ADENYLYLTRANSFERASE"/>
    <property type="match status" value="1"/>
</dbReference>
<sequence>MSQNFPIARPGMRIGLLGGSFDPAHAGHAHISRIALRRFALDEVWWLVSPGNPLKPQGPAALADRMARAREVMPDPRVKITDLEQRLGTHFTADTLNALQSHYRGVNFVWLMGADNLIQIDRWDHWRDIFQRMPVGVLARPGLLMRARYSKAARVFANAKLPGWRSRELAGSGAPQWCFINMPMSAESSTRIRAAGEWKSPARGA</sequence>
<keyword evidence="14" id="KW-1185">Reference proteome</keyword>
<dbReference type="HAMAP" id="MF_00244">
    <property type="entry name" value="NaMN_adenylyltr"/>
    <property type="match status" value="1"/>
</dbReference>